<dbReference type="PANTHER" id="PTHR11787">
    <property type="entry name" value="RAB GDP-DISSOCIATION INHIBITOR"/>
    <property type="match status" value="1"/>
</dbReference>
<dbReference type="Gene3D" id="3.50.50.60">
    <property type="entry name" value="FAD/NAD(P)-binding domain"/>
    <property type="match status" value="1"/>
</dbReference>
<dbReference type="PRINTS" id="PR00891">
    <property type="entry name" value="RABGDIREP"/>
</dbReference>
<name>A0A4P9ZP41_9FUNG</name>
<dbReference type="InterPro" id="IPR018203">
    <property type="entry name" value="GDP_dissociation_inhibitor"/>
</dbReference>
<dbReference type="EMBL" id="ML003353">
    <property type="protein sequence ID" value="RKP34120.1"/>
    <property type="molecule type" value="Genomic_DNA"/>
</dbReference>
<evidence type="ECO:0000313" key="3">
    <source>
        <dbReference type="Proteomes" id="UP000268162"/>
    </source>
</evidence>
<dbReference type="AlphaFoldDB" id="A0A4P9ZP41"/>
<dbReference type="STRING" id="215637.A0A4P9ZP41"/>
<dbReference type="InterPro" id="IPR036188">
    <property type="entry name" value="FAD/NAD-bd_sf"/>
</dbReference>
<dbReference type="Gene3D" id="3.30.519.10">
    <property type="entry name" value="Guanine Nucleotide Dissociation Inhibitor, domain 2"/>
    <property type="match status" value="1"/>
</dbReference>
<dbReference type="Pfam" id="PF00996">
    <property type="entry name" value="GDI"/>
    <property type="match status" value="1"/>
</dbReference>
<sequence length="178" mass="19664">MGSLTDLDNTVYDCIVLGTGLPESILAAALARNDQSVLHIDTNDYYGANWTCFNLAEFLRWGLQLPADHTAQLLARNRDFNIDLAPKVTHCRGPLVDLLVSSGVGKYMEFRGLDQVYLTHGSNRQITKAPNSKADIFTSKSLTLVEKRRLMQCLTKFSDPGEADPLLQGILIRSIIPG</sequence>
<dbReference type="GO" id="GO:0005634">
    <property type="term" value="C:nucleus"/>
    <property type="evidence" value="ECO:0007669"/>
    <property type="project" value="TreeGrafter"/>
</dbReference>
<keyword evidence="3" id="KW-1185">Reference proteome</keyword>
<dbReference type="GO" id="GO:0005968">
    <property type="term" value="C:Rab-protein geranylgeranyltransferase complex"/>
    <property type="evidence" value="ECO:0007669"/>
    <property type="project" value="TreeGrafter"/>
</dbReference>
<gene>
    <name evidence="2" type="ORF">BJ085DRAFT_21801</name>
</gene>
<dbReference type="PANTHER" id="PTHR11787:SF4">
    <property type="entry name" value="CHM, RAB ESCORT PROTEIN 1"/>
    <property type="match status" value="1"/>
</dbReference>
<dbReference type="GO" id="GO:0005092">
    <property type="term" value="F:GDP-dissociation inhibitor activity"/>
    <property type="evidence" value="ECO:0007669"/>
    <property type="project" value="InterPro"/>
</dbReference>
<organism evidence="2 3">
    <name type="scientific">Dimargaris cristalligena</name>
    <dbReference type="NCBI Taxonomy" id="215637"/>
    <lineage>
        <taxon>Eukaryota</taxon>
        <taxon>Fungi</taxon>
        <taxon>Fungi incertae sedis</taxon>
        <taxon>Zoopagomycota</taxon>
        <taxon>Kickxellomycotina</taxon>
        <taxon>Dimargaritomycetes</taxon>
        <taxon>Dimargaritales</taxon>
        <taxon>Dimargaritaceae</taxon>
        <taxon>Dimargaris</taxon>
    </lineage>
</organism>
<protein>
    <submittedName>
        <fullName evidence="2">GDP dissociation inhibitor</fullName>
    </submittedName>
</protein>
<comment type="similarity">
    <text evidence="1">Belongs to the Rab GDI family.</text>
</comment>
<dbReference type="GO" id="GO:0016192">
    <property type="term" value="P:vesicle-mediated transport"/>
    <property type="evidence" value="ECO:0007669"/>
    <property type="project" value="TreeGrafter"/>
</dbReference>
<dbReference type="Proteomes" id="UP000268162">
    <property type="component" value="Unassembled WGS sequence"/>
</dbReference>
<proteinExistence type="inferred from homology"/>
<dbReference type="GO" id="GO:0007264">
    <property type="term" value="P:small GTPase-mediated signal transduction"/>
    <property type="evidence" value="ECO:0007669"/>
    <property type="project" value="InterPro"/>
</dbReference>
<evidence type="ECO:0000313" key="2">
    <source>
        <dbReference type="EMBL" id="RKP34120.1"/>
    </source>
</evidence>
<reference evidence="3" key="1">
    <citation type="journal article" date="2018" name="Nat. Microbiol.">
        <title>Leveraging single-cell genomics to expand the fungal tree of life.</title>
        <authorList>
            <person name="Ahrendt S.R."/>
            <person name="Quandt C.A."/>
            <person name="Ciobanu D."/>
            <person name="Clum A."/>
            <person name="Salamov A."/>
            <person name="Andreopoulos B."/>
            <person name="Cheng J.F."/>
            <person name="Woyke T."/>
            <person name="Pelin A."/>
            <person name="Henrissat B."/>
            <person name="Reynolds N.K."/>
            <person name="Benny G.L."/>
            <person name="Smith M.E."/>
            <person name="James T.Y."/>
            <person name="Grigoriev I.V."/>
        </authorList>
    </citation>
    <scope>NUCLEOTIDE SEQUENCE [LARGE SCALE GENOMIC DNA]</scope>
    <source>
        <strain evidence="3">RSA 468</strain>
    </source>
</reference>
<dbReference type="SUPFAM" id="SSF51905">
    <property type="entry name" value="FAD/NAD(P)-binding domain"/>
    <property type="match status" value="1"/>
</dbReference>
<evidence type="ECO:0000256" key="1">
    <source>
        <dbReference type="ARBA" id="ARBA00005593"/>
    </source>
</evidence>
<accession>A0A4P9ZP41</accession>
<dbReference type="GO" id="GO:0005829">
    <property type="term" value="C:cytosol"/>
    <property type="evidence" value="ECO:0007669"/>
    <property type="project" value="TreeGrafter"/>
</dbReference>